<sequence length="104" mass="11497">MTTSRASASSCWGQVKLALIGTLRFGQGTWRRELRKNHYLVSASFGVAYEWLNAVAGLLIGMKERKLEGAQPTLVDFSCGIGRVPLRAFNGDVRSPDSSNPRRR</sequence>
<dbReference type="EMBL" id="CCYA01000192">
    <property type="protein sequence ID" value="CEH12890.1"/>
    <property type="molecule type" value="Genomic_DNA"/>
</dbReference>
<evidence type="ECO:0000313" key="3">
    <source>
        <dbReference type="Proteomes" id="UP000054845"/>
    </source>
</evidence>
<dbReference type="Proteomes" id="UP000054845">
    <property type="component" value="Unassembled WGS sequence"/>
</dbReference>
<keyword evidence="3" id="KW-1185">Reference proteome</keyword>
<evidence type="ECO:0000313" key="2">
    <source>
        <dbReference type="EMBL" id="CEH12890.1"/>
    </source>
</evidence>
<feature type="transmembrane region" description="Helical" evidence="1">
    <location>
        <begin position="39"/>
        <end position="60"/>
    </location>
</feature>
<keyword evidence="1" id="KW-1133">Transmembrane helix</keyword>
<protein>
    <submittedName>
        <fullName evidence="2">Uncharacterized protein</fullName>
    </submittedName>
</protein>
<proteinExistence type="predicted"/>
<accession>A0A0N7L961</accession>
<keyword evidence="1" id="KW-0812">Transmembrane</keyword>
<evidence type="ECO:0000256" key="1">
    <source>
        <dbReference type="SAM" id="Phobius"/>
    </source>
</evidence>
<dbReference type="AlphaFoldDB" id="A0A0N7L961"/>
<organism evidence="2 3">
    <name type="scientific">Ceraceosorus bombacis</name>
    <dbReference type="NCBI Taxonomy" id="401625"/>
    <lineage>
        <taxon>Eukaryota</taxon>
        <taxon>Fungi</taxon>
        <taxon>Dikarya</taxon>
        <taxon>Basidiomycota</taxon>
        <taxon>Ustilaginomycotina</taxon>
        <taxon>Exobasidiomycetes</taxon>
        <taxon>Ceraceosorales</taxon>
        <taxon>Ceraceosoraceae</taxon>
        <taxon>Ceraceosorus</taxon>
    </lineage>
</organism>
<reference evidence="3" key="1">
    <citation type="submission" date="2014-09" db="EMBL/GenBank/DDBJ databases">
        <authorList>
            <person name="Sharma Rahul"/>
            <person name="Thines Marco"/>
        </authorList>
    </citation>
    <scope>NUCLEOTIDE SEQUENCE [LARGE SCALE GENOMIC DNA]</scope>
</reference>
<keyword evidence="1" id="KW-0472">Membrane</keyword>
<name>A0A0N7L961_9BASI</name>